<keyword evidence="2" id="KW-1015">Disulfide bond</keyword>
<dbReference type="GO" id="GO:0004806">
    <property type="term" value="F:triacylglycerol lipase activity"/>
    <property type="evidence" value="ECO:0007669"/>
    <property type="project" value="TreeGrafter"/>
</dbReference>
<dbReference type="SUPFAM" id="SSF52266">
    <property type="entry name" value="SGNH hydrolase"/>
    <property type="match status" value="1"/>
</dbReference>
<evidence type="ECO:0000256" key="1">
    <source>
        <dbReference type="PIRSR" id="PIRSR637460-1"/>
    </source>
</evidence>
<dbReference type="PANTHER" id="PTHR37981:SF1">
    <property type="entry name" value="SGNH HYDROLASE-TYPE ESTERASE DOMAIN-CONTAINING PROTEIN"/>
    <property type="match status" value="1"/>
</dbReference>
<name>A0A5M8QB59_9MICO</name>
<dbReference type="EMBL" id="VOIR01000015">
    <property type="protein sequence ID" value="KAA6432100.1"/>
    <property type="molecule type" value="Genomic_DNA"/>
</dbReference>
<dbReference type="InterPro" id="IPR037460">
    <property type="entry name" value="SEST-like"/>
</dbReference>
<feature type="signal peptide" evidence="3">
    <location>
        <begin position="1"/>
        <end position="42"/>
    </location>
</feature>
<evidence type="ECO:0000256" key="3">
    <source>
        <dbReference type="SAM" id="SignalP"/>
    </source>
</evidence>
<keyword evidence="6" id="KW-1185">Reference proteome</keyword>
<dbReference type="InterPro" id="IPR036514">
    <property type="entry name" value="SGNH_hydro_sf"/>
</dbReference>
<accession>A0A5M8QB59</accession>
<dbReference type="Gene3D" id="3.40.50.1110">
    <property type="entry name" value="SGNH hydrolase"/>
    <property type="match status" value="1"/>
</dbReference>
<dbReference type="InterPro" id="IPR013830">
    <property type="entry name" value="SGNH_hydro"/>
</dbReference>
<dbReference type="Pfam" id="PF13472">
    <property type="entry name" value="Lipase_GDSL_2"/>
    <property type="match status" value="1"/>
</dbReference>
<evidence type="ECO:0000313" key="5">
    <source>
        <dbReference type="EMBL" id="KAA6432100.1"/>
    </source>
</evidence>
<dbReference type="AlphaFoldDB" id="A0A5M8QB59"/>
<evidence type="ECO:0000313" key="6">
    <source>
        <dbReference type="Proteomes" id="UP000323221"/>
    </source>
</evidence>
<feature type="disulfide bond" evidence="2">
    <location>
        <begin position="203"/>
        <end position="258"/>
    </location>
</feature>
<keyword evidence="5" id="KW-0378">Hydrolase</keyword>
<dbReference type="OrthoDB" id="5503950at2"/>
<dbReference type="Proteomes" id="UP000323221">
    <property type="component" value="Unassembled WGS sequence"/>
</dbReference>
<keyword evidence="3" id="KW-0732">Signal</keyword>
<dbReference type="GO" id="GO:0019433">
    <property type="term" value="P:triglyceride catabolic process"/>
    <property type="evidence" value="ECO:0007669"/>
    <property type="project" value="TreeGrafter"/>
</dbReference>
<protein>
    <submittedName>
        <fullName evidence="5">SGNH/GDSL hydrolase family protein</fullName>
    </submittedName>
</protein>
<feature type="domain" description="SGNH hydrolase-type esterase" evidence="4">
    <location>
        <begin position="55"/>
        <end position="288"/>
    </location>
</feature>
<evidence type="ECO:0000259" key="4">
    <source>
        <dbReference type="Pfam" id="PF13472"/>
    </source>
</evidence>
<feature type="active site" evidence="1">
    <location>
        <position position="280"/>
    </location>
</feature>
<proteinExistence type="predicted"/>
<comment type="caution">
    <text evidence="5">The sequence shown here is derived from an EMBL/GenBank/DDBJ whole genome shotgun (WGS) entry which is preliminary data.</text>
</comment>
<feature type="disulfide bond" evidence="2">
    <location>
        <begin position="74"/>
        <end position="97"/>
    </location>
</feature>
<dbReference type="CDD" id="cd01823">
    <property type="entry name" value="SEST_like"/>
    <property type="match status" value="1"/>
</dbReference>
<evidence type="ECO:0000256" key="2">
    <source>
        <dbReference type="PIRSR" id="PIRSR637460-2"/>
    </source>
</evidence>
<sequence>MLRNRSPIAGSKADIMQRRMLAVATAVALGATALLGAAPASAAEPPPPGGYAYVALGDSEAAGTGLLPAVQMDCLRSIKAYPIVLAPTYGGVASHACAGATSADALTQARTAIAAGRLGAATELVTITVGMNDVGWQSVLLACSSSGTVPACQTAFDRAMLLGQSLPTSIGTIVATVRAVPGFDGSIAVGGYPLLFGDLATSCSIGSFQGTPIDVSPAQAALANLGVEQINLAIRAGAMAAGGTYVDIGAAFDGHGLCDTSGPWVSGLVNGQRTSDRSLHLNWPGQRAYAAAIVAAL</sequence>
<reference evidence="5 6" key="1">
    <citation type="submission" date="2019-08" db="EMBL/GenBank/DDBJ databases">
        <title>Agrococcus lahaulensis sp. nov., isolated from a cold desert of the Indian Himalayas.</title>
        <authorList>
            <person name="Qu J.H."/>
        </authorList>
    </citation>
    <scope>NUCLEOTIDE SEQUENCE [LARGE SCALE GENOMIC DNA]</scope>
    <source>
        <strain evidence="5 6">NS18</strain>
    </source>
</reference>
<feature type="active site" description="Nucleophile" evidence="1">
    <location>
        <position position="59"/>
    </location>
</feature>
<organism evidence="5 6">
    <name type="scientific">Agrococcus sediminis</name>
    <dbReference type="NCBI Taxonomy" id="2599924"/>
    <lineage>
        <taxon>Bacteria</taxon>
        <taxon>Bacillati</taxon>
        <taxon>Actinomycetota</taxon>
        <taxon>Actinomycetes</taxon>
        <taxon>Micrococcales</taxon>
        <taxon>Microbacteriaceae</taxon>
        <taxon>Agrococcus</taxon>
    </lineage>
</organism>
<dbReference type="PANTHER" id="PTHR37981">
    <property type="entry name" value="LIPASE 2"/>
    <property type="match status" value="1"/>
</dbReference>
<gene>
    <name evidence="5" type="ORF">FQ330_09995</name>
</gene>
<feature type="disulfide bond" evidence="2">
    <location>
        <begin position="143"/>
        <end position="152"/>
    </location>
</feature>
<feature type="chain" id="PRO_5024411180" evidence="3">
    <location>
        <begin position="43"/>
        <end position="297"/>
    </location>
</feature>